<keyword evidence="7" id="KW-1185">Reference proteome</keyword>
<organism evidence="6 7">
    <name type="scientific">Microbacterium marinilacus</name>
    <dbReference type="NCBI Taxonomy" id="415209"/>
    <lineage>
        <taxon>Bacteria</taxon>
        <taxon>Bacillati</taxon>
        <taxon>Actinomycetota</taxon>
        <taxon>Actinomycetes</taxon>
        <taxon>Micrococcales</taxon>
        <taxon>Microbacteriaceae</taxon>
        <taxon>Microbacterium</taxon>
    </lineage>
</organism>
<feature type="domain" description="HTH tetR-type" evidence="5">
    <location>
        <begin position="13"/>
        <end position="71"/>
    </location>
</feature>
<dbReference type="SUPFAM" id="SSF48498">
    <property type="entry name" value="Tetracyclin repressor-like, C-terminal domain"/>
    <property type="match status" value="1"/>
</dbReference>
<dbReference type="EMBL" id="BAAAYV010000005">
    <property type="protein sequence ID" value="GAA3651390.1"/>
    <property type="molecule type" value="Genomic_DNA"/>
</dbReference>
<evidence type="ECO:0000313" key="7">
    <source>
        <dbReference type="Proteomes" id="UP001410795"/>
    </source>
</evidence>
<comment type="caution">
    <text evidence="6">The sequence shown here is derived from an EMBL/GenBank/DDBJ whole genome shotgun (WGS) entry which is preliminary data.</text>
</comment>
<evidence type="ECO:0000256" key="3">
    <source>
        <dbReference type="ARBA" id="ARBA00023163"/>
    </source>
</evidence>
<proteinExistence type="predicted"/>
<dbReference type="PROSITE" id="PS50977">
    <property type="entry name" value="HTH_TETR_2"/>
    <property type="match status" value="1"/>
</dbReference>
<evidence type="ECO:0000256" key="4">
    <source>
        <dbReference type="PROSITE-ProRule" id="PRU00335"/>
    </source>
</evidence>
<name>A0ABP7B6Y6_9MICO</name>
<evidence type="ECO:0000256" key="2">
    <source>
        <dbReference type="ARBA" id="ARBA00023125"/>
    </source>
</evidence>
<evidence type="ECO:0000256" key="1">
    <source>
        <dbReference type="ARBA" id="ARBA00023015"/>
    </source>
</evidence>
<dbReference type="InterPro" id="IPR036271">
    <property type="entry name" value="Tet_transcr_reg_TetR-rel_C_sf"/>
</dbReference>
<keyword evidence="1" id="KW-0805">Transcription regulation</keyword>
<gene>
    <name evidence="6" type="ORF">GCM10022202_08830</name>
</gene>
<dbReference type="RefSeq" id="WP_221855709.1">
    <property type="nucleotide sequence ID" value="NZ_BAAAYV010000005.1"/>
</dbReference>
<dbReference type="PANTHER" id="PTHR30055">
    <property type="entry name" value="HTH-TYPE TRANSCRIPTIONAL REGULATOR RUTR"/>
    <property type="match status" value="1"/>
</dbReference>
<accession>A0ABP7B6Y6</accession>
<keyword evidence="3" id="KW-0804">Transcription</keyword>
<reference evidence="7" key="1">
    <citation type="journal article" date="2019" name="Int. J. Syst. Evol. Microbiol.">
        <title>The Global Catalogue of Microorganisms (GCM) 10K type strain sequencing project: providing services to taxonomists for standard genome sequencing and annotation.</title>
        <authorList>
            <consortium name="The Broad Institute Genomics Platform"/>
            <consortium name="The Broad Institute Genome Sequencing Center for Infectious Disease"/>
            <person name="Wu L."/>
            <person name="Ma J."/>
        </authorList>
    </citation>
    <scope>NUCLEOTIDE SEQUENCE [LARGE SCALE GENOMIC DNA]</scope>
    <source>
        <strain evidence="7">JCM 16546</strain>
    </source>
</reference>
<dbReference type="SUPFAM" id="SSF46689">
    <property type="entry name" value="Homeodomain-like"/>
    <property type="match status" value="1"/>
</dbReference>
<evidence type="ECO:0000313" key="6">
    <source>
        <dbReference type="EMBL" id="GAA3651390.1"/>
    </source>
</evidence>
<evidence type="ECO:0000259" key="5">
    <source>
        <dbReference type="PROSITE" id="PS50977"/>
    </source>
</evidence>
<dbReference type="InterPro" id="IPR050109">
    <property type="entry name" value="HTH-type_TetR-like_transc_reg"/>
</dbReference>
<dbReference type="Proteomes" id="UP001410795">
    <property type="component" value="Unassembled WGS sequence"/>
</dbReference>
<dbReference type="InterPro" id="IPR009057">
    <property type="entry name" value="Homeodomain-like_sf"/>
</dbReference>
<protein>
    <recommendedName>
        <fullName evidence="5">HTH tetR-type domain-containing protein</fullName>
    </recommendedName>
</protein>
<sequence length="214" mass="22701">MPTPTRRPRRDALANREAILSAAAAVMRRDPDASIDAVASAAGLSRRSVYGHFASRDELLTELASRGAARIAEALADVGDDDPAVHVAKIGSALWTEVAHVKLVARMVVGGPLEHTVARGLEPIRASLRAAVSRGVERGVFRADADVQTVSRLIERQALDVLDEVVRQEADDAAARRLVIVMALGIAGLSWRDAAAVADAVGAEPRTSVRRGRP</sequence>
<dbReference type="Gene3D" id="1.10.357.10">
    <property type="entry name" value="Tetracycline Repressor, domain 2"/>
    <property type="match status" value="1"/>
</dbReference>
<dbReference type="InterPro" id="IPR001647">
    <property type="entry name" value="HTH_TetR"/>
</dbReference>
<feature type="DNA-binding region" description="H-T-H motif" evidence="4">
    <location>
        <begin position="34"/>
        <end position="53"/>
    </location>
</feature>
<keyword evidence="2 4" id="KW-0238">DNA-binding</keyword>
<dbReference type="Pfam" id="PF00440">
    <property type="entry name" value="TetR_N"/>
    <property type="match status" value="1"/>
</dbReference>
<dbReference type="PANTHER" id="PTHR30055:SF234">
    <property type="entry name" value="HTH-TYPE TRANSCRIPTIONAL REGULATOR BETI"/>
    <property type="match status" value="1"/>
</dbReference>